<dbReference type="InterPro" id="IPR050428">
    <property type="entry name" value="TCS_sensor_his_kinase"/>
</dbReference>
<keyword evidence="9" id="KW-1185">Reference proteome</keyword>
<keyword evidence="4" id="KW-0808">Transferase</keyword>
<evidence type="ECO:0000256" key="7">
    <source>
        <dbReference type="SAM" id="Phobius"/>
    </source>
</evidence>
<evidence type="ECO:0000256" key="2">
    <source>
        <dbReference type="ARBA" id="ARBA00012438"/>
    </source>
</evidence>
<dbReference type="Proteomes" id="UP000295578">
    <property type="component" value="Unassembled WGS sequence"/>
</dbReference>
<evidence type="ECO:0000256" key="4">
    <source>
        <dbReference type="ARBA" id="ARBA00022679"/>
    </source>
</evidence>
<keyword evidence="3" id="KW-0597">Phosphoprotein</keyword>
<dbReference type="GO" id="GO:0004673">
    <property type="term" value="F:protein histidine kinase activity"/>
    <property type="evidence" value="ECO:0007669"/>
    <property type="project" value="UniProtKB-EC"/>
</dbReference>
<sequence length="474" mass="50669">MTPFLDMGRRIAEVWRASTAAPVSPFPFAKVIMTTTVPSSAPAAPSAQPPGDPRHQAPAGSGSVPARRWLWWGGTVSTCTLLLHAVAAPLIYPVAGALGLVAVFAATCSAVLVLMVLALLWQRDRDVRALLCKRDQALVSARDRLNVLETELRRAAQGEQRAALLARQFRQQSNEQAVLHASGAEAIRQALVFLAEQQVSATAGGAPVPAFVLPEDMADPDTAELVEDLVAEMLALVRRETGRRETVRLVVVALARRLQASALEIYGQAVQMPPQVQQDPDLLEASLHVQHAAMQQARRAQSVVTLAGEWPGQQWQDDVPLVDVVRSAAGRITSYQRVQVSGNQEIALTAAVVEPVIHTMAELLANAAQSSPATTAVQVQVREVQRGAVIEVDDAGLGLRDHELSEAREIASGRRPVALEEMGAVPQTGLPVVGQYARRHGLGVDLSESPYGGIRAVVLIPGDLLTTVPLPAYP</sequence>
<organism evidence="8 9">
    <name type="scientific">Actinomadura darangshiensis</name>
    <dbReference type="NCBI Taxonomy" id="705336"/>
    <lineage>
        <taxon>Bacteria</taxon>
        <taxon>Bacillati</taxon>
        <taxon>Actinomycetota</taxon>
        <taxon>Actinomycetes</taxon>
        <taxon>Streptosporangiales</taxon>
        <taxon>Thermomonosporaceae</taxon>
        <taxon>Actinomadura</taxon>
    </lineage>
</organism>
<evidence type="ECO:0000313" key="8">
    <source>
        <dbReference type="EMBL" id="TDD67155.1"/>
    </source>
</evidence>
<dbReference type="InterPro" id="IPR036890">
    <property type="entry name" value="HATPase_C_sf"/>
</dbReference>
<evidence type="ECO:0000256" key="1">
    <source>
        <dbReference type="ARBA" id="ARBA00000085"/>
    </source>
</evidence>
<dbReference type="SUPFAM" id="SSF55874">
    <property type="entry name" value="ATPase domain of HSP90 chaperone/DNA topoisomerase II/histidine kinase"/>
    <property type="match status" value="1"/>
</dbReference>
<accession>A0A4R5A6C5</accession>
<evidence type="ECO:0000256" key="6">
    <source>
        <dbReference type="SAM" id="MobiDB-lite"/>
    </source>
</evidence>
<dbReference type="EMBL" id="SMKY01000293">
    <property type="protein sequence ID" value="TDD67155.1"/>
    <property type="molecule type" value="Genomic_DNA"/>
</dbReference>
<keyword evidence="7" id="KW-0812">Transmembrane</keyword>
<dbReference type="AlphaFoldDB" id="A0A4R5A6C5"/>
<proteinExistence type="predicted"/>
<protein>
    <recommendedName>
        <fullName evidence="2">histidine kinase</fullName>
        <ecNumber evidence="2">2.7.13.3</ecNumber>
    </recommendedName>
</protein>
<dbReference type="GO" id="GO:0005886">
    <property type="term" value="C:plasma membrane"/>
    <property type="evidence" value="ECO:0007669"/>
    <property type="project" value="TreeGrafter"/>
</dbReference>
<keyword evidence="5" id="KW-0418">Kinase</keyword>
<feature type="region of interest" description="Disordered" evidence="6">
    <location>
        <begin position="40"/>
        <end position="61"/>
    </location>
</feature>
<keyword evidence="7" id="KW-0472">Membrane</keyword>
<feature type="transmembrane region" description="Helical" evidence="7">
    <location>
        <begin position="98"/>
        <end position="121"/>
    </location>
</feature>
<dbReference type="PANTHER" id="PTHR45436">
    <property type="entry name" value="SENSOR HISTIDINE KINASE YKOH"/>
    <property type="match status" value="1"/>
</dbReference>
<comment type="catalytic activity">
    <reaction evidence="1">
        <text>ATP + protein L-histidine = ADP + protein N-phospho-L-histidine.</text>
        <dbReference type="EC" id="2.7.13.3"/>
    </reaction>
</comment>
<comment type="caution">
    <text evidence="8">The sequence shown here is derived from an EMBL/GenBank/DDBJ whole genome shotgun (WGS) entry which is preliminary data.</text>
</comment>
<dbReference type="GO" id="GO:0005524">
    <property type="term" value="F:ATP binding"/>
    <property type="evidence" value="ECO:0007669"/>
    <property type="project" value="UniProtKB-KW"/>
</dbReference>
<dbReference type="GO" id="GO:0000160">
    <property type="term" value="P:phosphorelay signal transduction system"/>
    <property type="evidence" value="ECO:0007669"/>
    <property type="project" value="TreeGrafter"/>
</dbReference>
<name>A0A4R5A6C5_9ACTN</name>
<dbReference type="EC" id="2.7.13.3" evidence="2"/>
<dbReference type="PANTHER" id="PTHR45436:SF5">
    <property type="entry name" value="SENSOR HISTIDINE KINASE TRCS"/>
    <property type="match status" value="1"/>
</dbReference>
<reference evidence="8 9" key="1">
    <citation type="submission" date="2019-03" db="EMBL/GenBank/DDBJ databases">
        <title>Draft genome sequences of novel Actinobacteria.</title>
        <authorList>
            <person name="Sahin N."/>
            <person name="Ay H."/>
            <person name="Saygin H."/>
        </authorList>
    </citation>
    <scope>NUCLEOTIDE SEQUENCE [LARGE SCALE GENOMIC DNA]</scope>
    <source>
        <strain evidence="8 9">DSM 45941</strain>
    </source>
</reference>
<dbReference type="OrthoDB" id="3357461at2"/>
<feature type="non-terminal residue" evidence="8">
    <location>
        <position position="474"/>
    </location>
</feature>
<keyword evidence="8" id="KW-0547">Nucleotide-binding</keyword>
<keyword evidence="7" id="KW-1133">Transmembrane helix</keyword>
<evidence type="ECO:0000256" key="5">
    <source>
        <dbReference type="ARBA" id="ARBA00022777"/>
    </source>
</evidence>
<feature type="transmembrane region" description="Helical" evidence="7">
    <location>
        <begin position="69"/>
        <end position="92"/>
    </location>
</feature>
<evidence type="ECO:0000256" key="3">
    <source>
        <dbReference type="ARBA" id="ARBA00022553"/>
    </source>
</evidence>
<evidence type="ECO:0000313" key="9">
    <source>
        <dbReference type="Proteomes" id="UP000295578"/>
    </source>
</evidence>
<dbReference type="Gene3D" id="3.30.565.10">
    <property type="entry name" value="Histidine kinase-like ATPase, C-terminal domain"/>
    <property type="match status" value="1"/>
</dbReference>
<keyword evidence="8" id="KW-0067">ATP-binding</keyword>
<gene>
    <name evidence="8" type="ORF">E1293_38360</name>
</gene>